<evidence type="ECO:0000313" key="2">
    <source>
        <dbReference type="Proteomes" id="UP000799429"/>
    </source>
</evidence>
<dbReference type="EMBL" id="MU006102">
    <property type="protein sequence ID" value="KAF2836675.1"/>
    <property type="molecule type" value="Genomic_DNA"/>
</dbReference>
<accession>A0A9P4S7N5</accession>
<gene>
    <name evidence="1" type="ORF">M501DRAFT_1033343</name>
</gene>
<dbReference type="Proteomes" id="UP000799429">
    <property type="component" value="Unassembled WGS sequence"/>
</dbReference>
<proteinExistence type="predicted"/>
<evidence type="ECO:0000313" key="1">
    <source>
        <dbReference type="EMBL" id="KAF2836675.1"/>
    </source>
</evidence>
<dbReference type="AlphaFoldDB" id="A0A9P4S7N5"/>
<reference evidence="1" key="1">
    <citation type="journal article" date="2020" name="Stud. Mycol.">
        <title>101 Dothideomycetes genomes: a test case for predicting lifestyles and emergence of pathogens.</title>
        <authorList>
            <person name="Haridas S."/>
            <person name="Albert R."/>
            <person name="Binder M."/>
            <person name="Bloem J."/>
            <person name="Labutti K."/>
            <person name="Salamov A."/>
            <person name="Andreopoulos B."/>
            <person name="Baker S."/>
            <person name="Barry K."/>
            <person name="Bills G."/>
            <person name="Bluhm B."/>
            <person name="Cannon C."/>
            <person name="Castanera R."/>
            <person name="Culley D."/>
            <person name="Daum C."/>
            <person name="Ezra D."/>
            <person name="Gonzalez J."/>
            <person name="Henrissat B."/>
            <person name="Kuo A."/>
            <person name="Liang C."/>
            <person name="Lipzen A."/>
            <person name="Lutzoni F."/>
            <person name="Magnuson J."/>
            <person name="Mondo S."/>
            <person name="Nolan M."/>
            <person name="Ohm R."/>
            <person name="Pangilinan J."/>
            <person name="Park H.-J."/>
            <person name="Ramirez L."/>
            <person name="Alfaro M."/>
            <person name="Sun H."/>
            <person name="Tritt A."/>
            <person name="Yoshinaga Y."/>
            <person name="Zwiers L.-H."/>
            <person name="Turgeon B."/>
            <person name="Goodwin S."/>
            <person name="Spatafora J."/>
            <person name="Crous P."/>
            <person name="Grigoriev I."/>
        </authorList>
    </citation>
    <scope>NUCLEOTIDE SEQUENCE</scope>
    <source>
        <strain evidence="1">CBS 101060</strain>
    </source>
</reference>
<dbReference type="OrthoDB" id="2588098at2759"/>
<sequence>MSSTAHFDMSQRQFTRNLVWYLRGFVAGDRNTEHIVPLTHSRFPAFTPMHCPSKSRYSLGVEDIWSLLANPVRLDPARPPRKREPWRRQPTRRRRVAPLDSLERLPPEVILMVMEYMDDEAAGHWLVDVWAYVEDVIALSLCSTRLWDIGLRHIMVSYFNRLHAPWADTPISCWARISRFSRMMSCAGGPVTKECECNRFYSAHIENHSVKPFIITSFERKWKDALGFHGTHSGIPRNTLDSLARELKAPDLFPKDIPWVLRNLTTKEYVRDRQKMAPLKGDWVGVEKPKTMNLGVALMCRTWYIDNLDLPRDSKDLSGKWEGHRFEIAKWDDHVKKVGSEDKEWKDVTMEVLDDAEEFWNILFP</sequence>
<name>A0A9P4S7N5_9PEZI</name>
<protein>
    <submittedName>
        <fullName evidence="1">Uncharacterized protein</fullName>
    </submittedName>
</protein>
<comment type="caution">
    <text evidence="1">The sequence shown here is derived from an EMBL/GenBank/DDBJ whole genome shotgun (WGS) entry which is preliminary data.</text>
</comment>
<keyword evidence="2" id="KW-1185">Reference proteome</keyword>
<organism evidence="1 2">
    <name type="scientific">Patellaria atrata CBS 101060</name>
    <dbReference type="NCBI Taxonomy" id="1346257"/>
    <lineage>
        <taxon>Eukaryota</taxon>
        <taxon>Fungi</taxon>
        <taxon>Dikarya</taxon>
        <taxon>Ascomycota</taxon>
        <taxon>Pezizomycotina</taxon>
        <taxon>Dothideomycetes</taxon>
        <taxon>Dothideomycetes incertae sedis</taxon>
        <taxon>Patellariales</taxon>
        <taxon>Patellariaceae</taxon>
        <taxon>Patellaria</taxon>
    </lineage>
</organism>